<keyword evidence="6" id="KW-0012">Acyltransferase</keyword>
<evidence type="ECO:0000313" key="6">
    <source>
        <dbReference type="EMBL" id="MBW4468512.1"/>
    </source>
</evidence>
<evidence type="ECO:0000259" key="5">
    <source>
        <dbReference type="PROSITE" id="PS51934"/>
    </source>
</evidence>
<reference evidence="6" key="2">
    <citation type="journal article" date="2022" name="Microbiol. Resour. Announc.">
        <title>Metagenome Sequencing to Explore Phylogenomics of Terrestrial Cyanobacteria.</title>
        <authorList>
            <person name="Ward R.D."/>
            <person name="Stajich J.E."/>
            <person name="Johansen J.R."/>
            <person name="Huntemann M."/>
            <person name="Clum A."/>
            <person name="Foster B."/>
            <person name="Foster B."/>
            <person name="Roux S."/>
            <person name="Palaniappan K."/>
            <person name="Varghese N."/>
            <person name="Mukherjee S."/>
            <person name="Reddy T.B.K."/>
            <person name="Daum C."/>
            <person name="Copeland A."/>
            <person name="Chen I.A."/>
            <person name="Ivanova N.N."/>
            <person name="Kyrpides N.C."/>
            <person name="Shapiro N."/>
            <person name="Eloe-Fadrosh E.A."/>
            <person name="Pietrasiak N."/>
        </authorList>
    </citation>
    <scope>NUCLEOTIDE SEQUENCE</scope>
    <source>
        <strain evidence="6">GSE-TBD4-15B</strain>
    </source>
</reference>
<dbReference type="InterPro" id="IPR051496">
    <property type="entry name" value="H-rev107_PLA/AT"/>
</dbReference>
<dbReference type="Proteomes" id="UP000707356">
    <property type="component" value="Unassembled WGS sequence"/>
</dbReference>
<keyword evidence="3" id="KW-0443">Lipid metabolism</keyword>
<dbReference type="PROSITE" id="PS51934">
    <property type="entry name" value="LRAT"/>
    <property type="match status" value="1"/>
</dbReference>
<evidence type="ECO:0000256" key="4">
    <source>
        <dbReference type="SAM" id="Coils"/>
    </source>
</evidence>
<feature type="coiled-coil region" evidence="4">
    <location>
        <begin position="155"/>
        <end position="222"/>
    </location>
</feature>
<organism evidence="6 7">
    <name type="scientific">Pegethrix bostrychoides GSE-TBD4-15B</name>
    <dbReference type="NCBI Taxonomy" id="2839662"/>
    <lineage>
        <taxon>Bacteria</taxon>
        <taxon>Bacillati</taxon>
        <taxon>Cyanobacteriota</taxon>
        <taxon>Cyanophyceae</taxon>
        <taxon>Oculatellales</taxon>
        <taxon>Oculatellaceae</taxon>
        <taxon>Pegethrix</taxon>
    </lineage>
</organism>
<keyword evidence="1" id="KW-0808">Transferase</keyword>
<dbReference type="GO" id="GO:0005737">
    <property type="term" value="C:cytoplasm"/>
    <property type="evidence" value="ECO:0007669"/>
    <property type="project" value="TreeGrafter"/>
</dbReference>
<evidence type="ECO:0000313" key="7">
    <source>
        <dbReference type="Proteomes" id="UP000707356"/>
    </source>
</evidence>
<dbReference type="PANTHER" id="PTHR13943:SF77">
    <property type="entry name" value="LRAT DOMAIN-CONTAINING PROTEIN"/>
    <property type="match status" value="1"/>
</dbReference>
<evidence type="ECO:0000256" key="1">
    <source>
        <dbReference type="ARBA" id="ARBA00022679"/>
    </source>
</evidence>
<protein>
    <submittedName>
        <fullName evidence="6">Lecithin retinol acyltransferase family protein</fullName>
    </submittedName>
</protein>
<dbReference type="GO" id="GO:0004623">
    <property type="term" value="F:phospholipase A2 activity"/>
    <property type="evidence" value="ECO:0007669"/>
    <property type="project" value="TreeGrafter"/>
</dbReference>
<reference evidence="6" key="1">
    <citation type="submission" date="2021-05" db="EMBL/GenBank/DDBJ databases">
        <authorList>
            <person name="Pietrasiak N."/>
            <person name="Ward R."/>
            <person name="Stajich J.E."/>
            <person name="Kurbessoian T."/>
        </authorList>
    </citation>
    <scope>NUCLEOTIDE SEQUENCE</scope>
    <source>
        <strain evidence="6">GSE-TBD4-15B</strain>
    </source>
</reference>
<dbReference type="EMBL" id="JAHHHV010000090">
    <property type="protein sequence ID" value="MBW4468512.1"/>
    <property type="molecule type" value="Genomic_DNA"/>
</dbReference>
<evidence type="ECO:0000256" key="3">
    <source>
        <dbReference type="ARBA" id="ARBA00023098"/>
    </source>
</evidence>
<dbReference type="AlphaFoldDB" id="A0A951U8I3"/>
<name>A0A951U8I3_9CYAN</name>
<evidence type="ECO:0000256" key="2">
    <source>
        <dbReference type="ARBA" id="ARBA00022801"/>
    </source>
</evidence>
<dbReference type="GO" id="GO:0070292">
    <property type="term" value="P:N-acylphosphatidylethanolamine metabolic process"/>
    <property type="evidence" value="ECO:0007669"/>
    <property type="project" value="TreeGrafter"/>
</dbReference>
<comment type="caution">
    <text evidence="6">The sequence shown here is derived from an EMBL/GenBank/DDBJ whole genome shotgun (WGS) entry which is preliminary data.</text>
</comment>
<dbReference type="PANTHER" id="PTHR13943">
    <property type="entry name" value="HRAS-LIKE SUPPRESSOR - RELATED"/>
    <property type="match status" value="1"/>
</dbReference>
<dbReference type="Gene3D" id="3.90.1720.10">
    <property type="entry name" value="endopeptidase domain like (from Nostoc punctiforme)"/>
    <property type="match status" value="1"/>
</dbReference>
<dbReference type="InterPro" id="IPR007053">
    <property type="entry name" value="LRAT_dom"/>
</dbReference>
<sequence>MARGDQIYVMRPLMNMDGVYEHHGIDCGDGTVIHYYKGGQIPTVARTSFETFARGNIVRVKPRPVSFVPDVVIERAESRLGEQQYNLLTNNCEHFASWSKTGKNISQQLEDYGVGLGTVNPFDSRRMVNTATESGNPVEAMELFAKAFDSAAVARGQLQTRIKQAQADIESWNRVAQEALRRDREDLARRALERKVSAKKDLAQWEEQLRQLNLMQETLAQNSLKLQQRVAMNTIN</sequence>
<dbReference type="GO" id="GO:0008970">
    <property type="term" value="F:phospholipase A1 activity"/>
    <property type="evidence" value="ECO:0007669"/>
    <property type="project" value="TreeGrafter"/>
</dbReference>
<accession>A0A951U8I3</accession>
<proteinExistence type="predicted"/>
<dbReference type="Pfam" id="PF04970">
    <property type="entry name" value="LRAT"/>
    <property type="match status" value="1"/>
</dbReference>
<dbReference type="GO" id="GO:0016410">
    <property type="term" value="F:N-acyltransferase activity"/>
    <property type="evidence" value="ECO:0007669"/>
    <property type="project" value="TreeGrafter"/>
</dbReference>
<keyword evidence="4" id="KW-0175">Coiled coil</keyword>
<keyword evidence="2" id="KW-0378">Hydrolase</keyword>
<gene>
    <name evidence="6" type="ORF">KME07_24055</name>
</gene>
<feature type="domain" description="LRAT" evidence="5">
    <location>
        <begin position="12"/>
        <end position="108"/>
    </location>
</feature>